<feature type="transmembrane region" description="Helical" evidence="7">
    <location>
        <begin position="304"/>
        <end position="321"/>
    </location>
</feature>
<evidence type="ECO:0000256" key="2">
    <source>
        <dbReference type="ARBA" id="ARBA00007543"/>
    </source>
</evidence>
<feature type="transmembrane region" description="Helical" evidence="7">
    <location>
        <begin position="6"/>
        <end position="33"/>
    </location>
</feature>
<feature type="transmembrane region" description="Helical" evidence="7">
    <location>
        <begin position="117"/>
        <end position="139"/>
    </location>
</feature>
<feature type="transmembrane region" description="Helical" evidence="7">
    <location>
        <begin position="204"/>
        <end position="222"/>
    </location>
</feature>
<dbReference type="EC" id="1.10.3.-" evidence="8"/>
<keyword evidence="9" id="KW-1185">Reference proteome</keyword>
<accession>A0ABW1WD64</accession>
<evidence type="ECO:0000256" key="6">
    <source>
        <dbReference type="ARBA" id="ARBA00023136"/>
    </source>
</evidence>
<name>A0ABW1WD64_9BACL</name>
<proteinExistence type="inferred from homology"/>
<keyword evidence="3" id="KW-1003">Cell membrane</keyword>
<feature type="transmembrane region" description="Helical" evidence="7">
    <location>
        <begin position="80"/>
        <end position="105"/>
    </location>
</feature>
<evidence type="ECO:0000313" key="8">
    <source>
        <dbReference type="EMBL" id="MFC6385616.1"/>
    </source>
</evidence>
<dbReference type="Pfam" id="PF02322">
    <property type="entry name" value="Cyt_bd_oxida_II"/>
    <property type="match status" value="1"/>
</dbReference>
<protein>
    <submittedName>
        <fullName evidence="8">Cytochrome d ubiquinol oxidase subunit II</fullName>
        <ecNumber evidence="8">1.10.3.-</ecNumber>
    </submittedName>
</protein>
<evidence type="ECO:0000256" key="4">
    <source>
        <dbReference type="ARBA" id="ARBA00022692"/>
    </source>
</evidence>
<dbReference type="EMBL" id="JBHSTQ010000002">
    <property type="protein sequence ID" value="MFC6385616.1"/>
    <property type="molecule type" value="Genomic_DNA"/>
</dbReference>
<gene>
    <name evidence="8" type="ORF">ACFP7A_03285</name>
</gene>
<feature type="transmembrane region" description="Helical" evidence="7">
    <location>
        <begin position="262"/>
        <end position="284"/>
    </location>
</feature>
<dbReference type="GO" id="GO:0016491">
    <property type="term" value="F:oxidoreductase activity"/>
    <property type="evidence" value="ECO:0007669"/>
    <property type="project" value="UniProtKB-KW"/>
</dbReference>
<keyword evidence="6 7" id="KW-0472">Membrane</keyword>
<sequence>MVQQLILIILWVIIYCYMIAASIDFGTAFYLFYSQQRNLGEQIISPLLYWMSPLSEIMNIGFILLFTAVLSLSPEIILNFQMPLVFCGVLALTLTVLKGTCAALADLLPKENRLKKLFFMGNGITGIFVPIVLSIVLVISEGGFSGYGTGHLGSFVVHLLSNFYFWSVMIIAVVSIFYISAMYLIHFGMRSKNESLVEHFRNIALFWSMPTVLASGLVFLGLERQNPQHFTSTLDVSWMFMLSLISLLGAVSLVFMRRYKGFFILVMLQYFFALIGYTLSHFPFLIYPDIMMDHHLALWANSRWFFISVMIVSLIVLSAFLRSRNRVAIRNEANK</sequence>
<organism evidence="8 9">
    <name type="scientific">Sporolactobacillus kofuensis</name>
    <dbReference type="NCBI Taxonomy" id="269672"/>
    <lineage>
        <taxon>Bacteria</taxon>
        <taxon>Bacillati</taxon>
        <taxon>Bacillota</taxon>
        <taxon>Bacilli</taxon>
        <taxon>Bacillales</taxon>
        <taxon>Sporolactobacillaceae</taxon>
        <taxon>Sporolactobacillus</taxon>
    </lineage>
</organism>
<evidence type="ECO:0000256" key="5">
    <source>
        <dbReference type="ARBA" id="ARBA00022989"/>
    </source>
</evidence>
<evidence type="ECO:0000256" key="1">
    <source>
        <dbReference type="ARBA" id="ARBA00004651"/>
    </source>
</evidence>
<dbReference type="InterPro" id="IPR003317">
    <property type="entry name" value="Cyt-d_oxidase_su2"/>
</dbReference>
<dbReference type="Proteomes" id="UP001596267">
    <property type="component" value="Unassembled WGS sequence"/>
</dbReference>
<evidence type="ECO:0000256" key="3">
    <source>
        <dbReference type="ARBA" id="ARBA00022475"/>
    </source>
</evidence>
<comment type="caution">
    <text evidence="8">The sequence shown here is derived from an EMBL/GenBank/DDBJ whole genome shotgun (WGS) entry which is preliminary data.</text>
</comment>
<comment type="similarity">
    <text evidence="2">Belongs to the cytochrome ubiquinol oxidase subunit 2 family.</text>
</comment>
<feature type="transmembrane region" description="Helical" evidence="7">
    <location>
        <begin position="237"/>
        <end position="255"/>
    </location>
</feature>
<keyword evidence="8" id="KW-0560">Oxidoreductase</keyword>
<feature type="transmembrane region" description="Helical" evidence="7">
    <location>
        <begin position="163"/>
        <end position="184"/>
    </location>
</feature>
<evidence type="ECO:0000256" key="7">
    <source>
        <dbReference type="SAM" id="Phobius"/>
    </source>
</evidence>
<comment type="subcellular location">
    <subcellularLocation>
        <location evidence="1">Cell membrane</location>
        <topology evidence="1">Multi-pass membrane protein</topology>
    </subcellularLocation>
</comment>
<keyword evidence="5 7" id="KW-1133">Transmembrane helix</keyword>
<reference evidence="9" key="1">
    <citation type="journal article" date="2019" name="Int. J. Syst. Evol. Microbiol.">
        <title>The Global Catalogue of Microorganisms (GCM) 10K type strain sequencing project: providing services to taxonomists for standard genome sequencing and annotation.</title>
        <authorList>
            <consortium name="The Broad Institute Genomics Platform"/>
            <consortium name="The Broad Institute Genome Sequencing Center for Infectious Disease"/>
            <person name="Wu L."/>
            <person name="Ma J."/>
        </authorList>
    </citation>
    <scope>NUCLEOTIDE SEQUENCE [LARGE SCALE GENOMIC DNA]</scope>
    <source>
        <strain evidence="9">CCUG 42001</strain>
    </source>
</reference>
<feature type="transmembrane region" description="Helical" evidence="7">
    <location>
        <begin position="54"/>
        <end position="74"/>
    </location>
</feature>
<evidence type="ECO:0000313" key="9">
    <source>
        <dbReference type="Proteomes" id="UP001596267"/>
    </source>
</evidence>
<keyword evidence="4 7" id="KW-0812">Transmembrane</keyword>
<dbReference type="RefSeq" id="WP_253051901.1">
    <property type="nucleotide sequence ID" value="NZ_JAMXWN010000001.1"/>
</dbReference>